<sequence>MLQKYRAATINNFKNNPYSLLATLEHWEGDSTDPRNISQQSLHSCHFPHTPQLYLLLIKCFQLTTGSGTTHSSCPPPKTRYSPNNLQMR</sequence>
<organism evidence="2 3">
    <name type="scientific">Colobus angolensis palliatus</name>
    <name type="common">Peters' Angolan colobus</name>
    <dbReference type="NCBI Taxonomy" id="336983"/>
    <lineage>
        <taxon>Eukaryota</taxon>
        <taxon>Metazoa</taxon>
        <taxon>Chordata</taxon>
        <taxon>Craniata</taxon>
        <taxon>Vertebrata</taxon>
        <taxon>Euteleostomi</taxon>
        <taxon>Mammalia</taxon>
        <taxon>Eutheria</taxon>
        <taxon>Euarchontoglires</taxon>
        <taxon>Primates</taxon>
        <taxon>Haplorrhini</taxon>
        <taxon>Catarrhini</taxon>
        <taxon>Cercopithecidae</taxon>
        <taxon>Colobinae</taxon>
        <taxon>Colobus</taxon>
    </lineage>
</organism>
<dbReference type="OMA" id="HTPQLCL"/>
<evidence type="ECO:0000313" key="3">
    <source>
        <dbReference type="Proteomes" id="UP000233080"/>
    </source>
</evidence>
<reference evidence="2" key="2">
    <citation type="submission" date="2025-09" db="UniProtKB">
        <authorList>
            <consortium name="Ensembl"/>
        </authorList>
    </citation>
    <scope>IDENTIFICATION</scope>
</reference>
<protein>
    <submittedName>
        <fullName evidence="2">Uncharacterized protein</fullName>
    </submittedName>
</protein>
<dbReference type="Proteomes" id="UP000233080">
    <property type="component" value="Unassembled WGS sequence"/>
</dbReference>
<reference evidence="2" key="1">
    <citation type="submission" date="2025-08" db="UniProtKB">
        <authorList>
            <consortium name="Ensembl"/>
        </authorList>
    </citation>
    <scope>IDENTIFICATION</scope>
</reference>
<accession>A0A2K5I2E6</accession>
<proteinExistence type="predicted"/>
<evidence type="ECO:0000256" key="1">
    <source>
        <dbReference type="SAM" id="MobiDB-lite"/>
    </source>
</evidence>
<feature type="region of interest" description="Disordered" evidence="1">
    <location>
        <begin position="67"/>
        <end position="89"/>
    </location>
</feature>
<keyword evidence="3" id="KW-1185">Reference proteome</keyword>
<evidence type="ECO:0000313" key="2">
    <source>
        <dbReference type="Ensembl" id="ENSCANP00000010721.1"/>
    </source>
</evidence>
<dbReference type="Ensembl" id="ENSCANT00000033612.1">
    <property type="protein sequence ID" value="ENSCANP00000010721.1"/>
    <property type="gene ID" value="ENSCANG00000028776.1"/>
</dbReference>
<dbReference type="AlphaFoldDB" id="A0A2K5I2E6"/>
<name>A0A2K5I2E6_COLAP</name>